<evidence type="ECO:0000313" key="3">
    <source>
        <dbReference type="Proteomes" id="UP000580839"/>
    </source>
</evidence>
<evidence type="ECO:0000313" key="2">
    <source>
        <dbReference type="EMBL" id="NOT33517.1"/>
    </source>
</evidence>
<name>A0A849SKZ3_UNCEI</name>
<evidence type="ECO:0000256" key="1">
    <source>
        <dbReference type="SAM" id="Phobius"/>
    </source>
</evidence>
<feature type="transmembrane region" description="Helical" evidence="1">
    <location>
        <begin position="83"/>
        <end position="106"/>
    </location>
</feature>
<proteinExistence type="predicted"/>
<dbReference type="AlphaFoldDB" id="A0A849SKZ3"/>
<organism evidence="2 3">
    <name type="scientific">Eiseniibacteriota bacterium</name>
    <dbReference type="NCBI Taxonomy" id="2212470"/>
    <lineage>
        <taxon>Bacteria</taxon>
        <taxon>Candidatus Eiseniibacteriota</taxon>
    </lineage>
</organism>
<protein>
    <recommendedName>
        <fullName evidence="4">ABC transporter permease</fullName>
    </recommendedName>
</protein>
<feature type="transmembrane region" description="Helical" evidence="1">
    <location>
        <begin position="206"/>
        <end position="224"/>
    </location>
</feature>
<keyword evidence="1" id="KW-0812">Transmembrane</keyword>
<dbReference type="Proteomes" id="UP000580839">
    <property type="component" value="Unassembled WGS sequence"/>
</dbReference>
<accession>A0A849SKZ3</accession>
<keyword evidence="1" id="KW-0472">Membrane</keyword>
<feature type="transmembrane region" description="Helical" evidence="1">
    <location>
        <begin position="126"/>
        <end position="143"/>
    </location>
</feature>
<keyword evidence="1" id="KW-1133">Transmembrane helix</keyword>
<gene>
    <name evidence="2" type="ORF">HOP12_05020</name>
</gene>
<comment type="caution">
    <text evidence="2">The sequence shown here is derived from an EMBL/GenBank/DDBJ whole genome shotgun (WGS) entry which is preliminary data.</text>
</comment>
<sequence length="234" mass="24962">MTLTIALATARQRFTSPFRLVLLAFTFLPWHLGALLSHQFQVSSEVMLFGFILTAGVIGQEVSSGVLQLVFARPVKRWEYVIGRWLGVALPASALAIVFVLSLAGVVSLSGGALEWKSVMRALLEAPFRVFGISAVLLMFSAAVKGLGDLAVWAMVGIVGGIVGGFGGSRGWKWLARAAEELGNFLSPCLSWSGPFSGGTWPLQDAVAWCSTVAICLTIAIVLVNRKELSYGST</sequence>
<feature type="transmembrane region" description="Helical" evidence="1">
    <location>
        <begin position="20"/>
        <end position="40"/>
    </location>
</feature>
<evidence type="ECO:0008006" key="4">
    <source>
        <dbReference type="Google" id="ProtNLM"/>
    </source>
</evidence>
<dbReference type="EMBL" id="JABFRW010000054">
    <property type="protein sequence ID" value="NOT33517.1"/>
    <property type="molecule type" value="Genomic_DNA"/>
</dbReference>
<feature type="transmembrane region" description="Helical" evidence="1">
    <location>
        <begin position="46"/>
        <end position="71"/>
    </location>
</feature>
<reference evidence="2 3" key="1">
    <citation type="submission" date="2020-04" db="EMBL/GenBank/DDBJ databases">
        <title>Metagenomic profiling of ammonia- and methane-oxidizing microorganisms in a Dutch drinking water treatment plant.</title>
        <authorList>
            <person name="Poghosyan L."/>
            <person name="Leucker S."/>
        </authorList>
    </citation>
    <scope>NUCLEOTIDE SEQUENCE [LARGE SCALE GENOMIC DNA]</scope>
    <source>
        <strain evidence="2">S-RSF-IL-03</strain>
    </source>
</reference>
<feature type="transmembrane region" description="Helical" evidence="1">
    <location>
        <begin position="150"/>
        <end position="168"/>
    </location>
</feature>